<evidence type="ECO:0000259" key="3">
    <source>
        <dbReference type="Pfam" id="PF00440"/>
    </source>
</evidence>
<keyword evidence="5" id="KW-1185">Reference proteome</keyword>
<organism evidence="4 5">
    <name type="scientific">Streptosporangium fragile</name>
    <dbReference type="NCBI Taxonomy" id="46186"/>
    <lineage>
        <taxon>Bacteria</taxon>
        <taxon>Bacillati</taxon>
        <taxon>Actinomycetota</taxon>
        <taxon>Actinomycetes</taxon>
        <taxon>Streptosporangiales</taxon>
        <taxon>Streptosporangiaceae</taxon>
        <taxon>Streptosporangium</taxon>
    </lineage>
</organism>
<accession>A0ABP6IJM1</accession>
<protein>
    <recommendedName>
        <fullName evidence="3">HTH tetR-type domain-containing protein</fullName>
    </recommendedName>
</protein>
<evidence type="ECO:0000313" key="4">
    <source>
        <dbReference type="EMBL" id="GAA2890587.1"/>
    </source>
</evidence>
<evidence type="ECO:0000256" key="2">
    <source>
        <dbReference type="SAM" id="MobiDB-lite"/>
    </source>
</evidence>
<evidence type="ECO:0000313" key="5">
    <source>
        <dbReference type="Proteomes" id="UP001500831"/>
    </source>
</evidence>
<gene>
    <name evidence="4" type="ORF">GCM10010517_54870</name>
</gene>
<reference evidence="5" key="1">
    <citation type="journal article" date="2019" name="Int. J. Syst. Evol. Microbiol.">
        <title>The Global Catalogue of Microorganisms (GCM) 10K type strain sequencing project: providing services to taxonomists for standard genome sequencing and annotation.</title>
        <authorList>
            <consortium name="The Broad Institute Genomics Platform"/>
            <consortium name="The Broad Institute Genome Sequencing Center for Infectious Disease"/>
            <person name="Wu L."/>
            <person name="Ma J."/>
        </authorList>
    </citation>
    <scope>NUCLEOTIDE SEQUENCE [LARGE SCALE GENOMIC DNA]</scope>
    <source>
        <strain evidence="5">JCM 6242</strain>
    </source>
</reference>
<dbReference type="InterPro" id="IPR001647">
    <property type="entry name" value="HTH_TetR"/>
</dbReference>
<feature type="domain" description="HTH tetR-type" evidence="3">
    <location>
        <begin position="12"/>
        <end position="54"/>
    </location>
</feature>
<feature type="region of interest" description="Disordered" evidence="2">
    <location>
        <begin position="34"/>
        <end position="109"/>
    </location>
</feature>
<dbReference type="EMBL" id="BAAAVI010000046">
    <property type="protein sequence ID" value="GAA2890587.1"/>
    <property type="molecule type" value="Genomic_DNA"/>
</dbReference>
<dbReference type="Gene3D" id="1.10.357.10">
    <property type="entry name" value="Tetracycline Repressor, domain 2"/>
    <property type="match status" value="1"/>
</dbReference>
<dbReference type="Proteomes" id="UP001500831">
    <property type="component" value="Unassembled WGS sequence"/>
</dbReference>
<dbReference type="Pfam" id="PF00440">
    <property type="entry name" value="TetR_N"/>
    <property type="match status" value="1"/>
</dbReference>
<sequence length="129" mass="13281">MALSGISTLPVITKSTAKVIARVGHAGMTTNAVAERAGMSPGSPYRFSRDKEEIPDGPVARLTEGRAPGGAGGGRRAEGAARRLPDPRPVKRRASGPEAVLAGRPPPTIIPTLQIGIIRLLSTAPPPHA</sequence>
<feature type="compositionally biased region" description="Basic and acidic residues" evidence="2">
    <location>
        <begin position="75"/>
        <end position="89"/>
    </location>
</feature>
<proteinExistence type="predicted"/>
<dbReference type="SUPFAM" id="SSF46689">
    <property type="entry name" value="Homeodomain-like"/>
    <property type="match status" value="1"/>
</dbReference>
<name>A0ABP6IJM1_9ACTN</name>
<keyword evidence="1" id="KW-0238">DNA-binding</keyword>
<comment type="caution">
    <text evidence="4">The sequence shown here is derived from an EMBL/GenBank/DDBJ whole genome shotgun (WGS) entry which is preliminary data.</text>
</comment>
<evidence type="ECO:0000256" key="1">
    <source>
        <dbReference type="ARBA" id="ARBA00023125"/>
    </source>
</evidence>
<dbReference type="InterPro" id="IPR009057">
    <property type="entry name" value="Homeodomain-like_sf"/>
</dbReference>
<dbReference type="RefSeq" id="WP_344977603.1">
    <property type="nucleotide sequence ID" value="NZ_BAAAVI010000046.1"/>
</dbReference>